<dbReference type="STRING" id="187868.SAMN05192589_102366"/>
<evidence type="ECO:0000256" key="1">
    <source>
        <dbReference type="SAM" id="SignalP"/>
    </source>
</evidence>
<dbReference type="AlphaFoldDB" id="A0A1G6MAW7"/>
<feature type="chain" id="PRO_5011700850" description="Lipoprotein" evidence="1">
    <location>
        <begin position="26"/>
        <end position="115"/>
    </location>
</feature>
<dbReference type="EMBL" id="FMZC01000002">
    <property type="protein sequence ID" value="SDC52653.1"/>
    <property type="molecule type" value="Genomic_DNA"/>
</dbReference>
<keyword evidence="3" id="KW-1185">Reference proteome</keyword>
<accession>A0A1G6MAW7</accession>
<dbReference type="NCBIfam" id="NF042415">
    <property type="entry name" value="STY0301_fam"/>
    <property type="match status" value="1"/>
</dbReference>
<keyword evidence="1" id="KW-0732">Signal</keyword>
<protein>
    <recommendedName>
        <fullName evidence="4">Lipoprotein</fullName>
    </recommendedName>
</protein>
<evidence type="ECO:0000313" key="2">
    <source>
        <dbReference type="EMBL" id="SDC52653.1"/>
    </source>
</evidence>
<proteinExistence type="predicted"/>
<dbReference type="OrthoDB" id="9027170at2"/>
<dbReference type="PROSITE" id="PS51257">
    <property type="entry name" value="PROKAR_LIPOPROTEIN"/>
    <property type="match status" value="1"/>
</dbReference>
<dbReference type="Proteomes" id="UP000198781">
    <property type="component" value="Unassembled WGS sequence"/>
</dbReference>
<evidence type="ECO:0008006" key="4">
    <source>
        <dbReference type="Google" id="ProtNLM"/>
    </source>
</evidence>
<sequence>MWLTRPLLALLIAVASGCGGVTVQAAEVCPAQPGQPLRSVDVFDGPVEDLATLVPDSAKERVGHWQLGYVYAAGRSVNLRCHYADGRTVDVPLPKKVERCDYRIDATKTLTLNCK</sequence>
<evidence type="ECO:0000313" key="3">
    <source>
        <dbReference type="Proteomes" id="UP000198781"/>
    </source>
</evidence>
<feature type="signal peptide" evidence="1">
    <location>
        <begin position="1"/>
        <end position="25"/>
    </location>
</feature>
<organism evidence="2 3">
    <name type="scientific">Paracidovorax valerianellae</name>
    <dbReference type="NCBI Taxonomy" id="187868"/>
    <lineage>
        <taxon>Bacteria</taxon>
        <taxon>Pseudomonadati</taxon>
        <taxon>Pseudomonadota</taxon>
        <taxon>Betaproteobacteria</taxon>
        <taxon>Burkholderiales</taxon>
        <taxon>Comamonadaceae</taxon>
        <taxon>Paracidovorax</taxon>
    </lineage>
</organism>
<reference evidence="2 3" key="1">
    <citation type="submission" date="2016-10" db="EMBL/GenBank/DDBJ databases">
        <authorList>
            <person name="de Groot N.N."/>
        </authorList>
    </citation>
    <scope>NUCLEOTIDE SEQUENCE [LARGE SCALE GENOMIC DNA]</scope>
    <source>
        <strain evidence="2 3">DSM 16619</strain>
    </source>
</reference>
<dbReference type="RefSeq" id="WP_092740717.1">
    <property type="nucleotide sequence ID" value="NZ_FMZC01000002.1"/>
</dbReference>
<name>A0A1G6MAW7_9BURK</name>
<dbReference type="InterPro" id="IPR049973">
    <property type="entry name" value="STY0301-like"/>
</dbReference>
<gene>
    <name evidence="2" type="ORF">SAMN05192589_102366</name>
</gene>